<dbReference type="Proteomes" id="UP001153636">
    <property type="component" value="Chromosome 5"/>
</dbReference>
<dbReference type="AlphaFoldDB" id="A0A9P0CXZ0"/>
<name>A0A9P0CXZ0_9CUCU</name>
<proteinExistence type="predicted"/>
<gene>
    <name evidence="1" type="ORF">PSYICH_LOCUS11476</name>
</gene>
<accession>A0A9P0CXZ0</accession>
<organism evidence="1 2">
    <name type="scientific">Psylliodes chrysocephalus</name>
    <dbReference type="NCBI Taxonomy" id="3402493"/>
    <lineage>
        <taxon>Eukaryota</taxon>
        <taxon>Metazoa</taxon>
        <taxon>Ecdysozoa</taxon>
        <taxon>Arthropoda</taxon>
        <taxon>Hexapoda</taxon>
        <taxon>Insecta</taxon>
        <taxon>Pterygota</taxon>
        <taxon>Neoptera</taxon>
        <taxon>Endopterygota</taxon>
        <taxon>Coleoptera</taxon>
        <taxon>Polyphaga</taxon>
        <taxon>Cucujiformia</taxon>
        <taxon>Chrysomeloidea</taxon>
        <taxon>Chrysomelidae</taxon>
        <taxon>Galerucinae</taxon>
        <taxon>Alticini</taxon>
        <taxon>Psylliodes</taxon>
    </lineage>
</organism>
<dbReference type="EMBL" id="OV651817">
    <property type="protein sequence ID" value="CAH1110416.1"/>
    <property type="molecule type" value="Genomic_DNA"/>
</dbReference>
<reference evidence="1" key="1">
    <citation type="submission" date="2022-01" db="EMBL/GenBank/DDBJ databases">
        <authorList>
            <person name="King R."/>
        </authorList>
    </citation>
    <scope>NUCLEOTIDE SEQUENCE</scope>
</reference>
<evidence type="ECO:0000313" key="1">
    <source>
        <dbReference type="EMBL" id="CAH1110416.1"/>
    </source>
</evidence>
<sequence length="135" mass="15873">MDVDNRIQVLEDDTDVFSTVNNIVKNGQQKEGFYLCDVSEIVRKYSNWKKFFPRIPLFYGVSETFVDTNYPDKYLSIDKYNFIRQDHPTFGEGVAIYIKSIYKFKKIQCDVINNNIEQLWFMVNISNFKVAIGLA</sequence>
<protein>
    <submittedName>
        <fullName evidence="1">Uncharacterized protein</fullName>
    </submittedName>
</protein>
<dbReference type="OrthoDB" id="5034579at2759"/>
<keyword evidence="2" id="KW-1185">Reference proteome</keyword>
<evidence type="ECO:0000313" key="2">
    <source>
        <dbReference type="Proteomes" id="UP001153636"/>
    </source>
</evidence>